<gene>
    <name evidence="9" type="ORF">FE782_02565</name>
</gene>
<dbReference type="GO" id="GO:0006508">
    <property type="term" value="P:proteolysis"/>
    <property type="evidence" value="ECO:0007669"/>
    <property type="project" value="UniProtKB-KW"/>
</dbReference>
<keyword evidence="9" id="KW-0645">Protease</keyword>
<proteinExistence type="inferred from homology"/>
<evidence type="ECO:0000256" key="3">
    <source>
        <dbReference type="ARBA" id="ARBA00022692"/>
    </source>
</evidence>
<dbReference type="Pfam" id="PF01694">
    <property type="entry name" value="Rhomboid"/>
    <property type="match status" value="1"/>
</dbReference>
<feature type="domain" description="Peptidase S54 rhomboid" evidence="8">
    <location>
        <begin position="64"/>
        <end position="194"/>
    </location>
</feature>
<keyword evidence="6 7" id="KW-0472">Membrane</keyword>
<sequence length="206" mass="22969">MFLRYENFREYIRFYPVNTIILAICVVAHVGFAAAASAYGVPAPILKQIFGGFVKSLEQGIVPEYWRYISSAFLHADFGHLLFNGFAIFVFAPPLERALGPMRYAVLFLFSAVMGNIFTNFYAGEVFSLGASGAVYGIFGAYVYYMIFHRKAMDPQSKKTIQTILIVGVVYSIVVPHVNLYAHLGGFVGGLILNGLYTKVLQGRYR</sequence>
<keyword evidence="10" id="KW-1185">Reference proteome</keyword>
<keyword evidence="3 7" id="KW-0812">Transmembrane</keyword>
<dbReference type="InterPro" id="IPR050925">
    <property type="entry name" value="Rhomboid_protease_S54"/>
</dbReference>
<comment type="caution">
    <text evidence="9">The sequence shown here is derived from an EMBL/GenBank/DDBJ whole genome shotgun (WGS) entry which is preliminary data.</text>
</comment>
<protein>
    <submittedName>
        <fullName evidence="9">Rhomboid family intramembrane serine protease</fullName>
    </submittedName>
</protein>
<evidence type="ECO:0000256" key="7">
    <source>
        <dbReference type="SAM" id="Phobius"/>
    </source>
</evidence>
<feature type="transmembrane region" description="Helical" evidence="7">
    <location>
        <begin position="160"/>
        <end position="178"/>
    </location>
</feature>
<evidence type="ECO:0000256" key="6">
    <source>
        <dbReference type="ARBA" id="ARBA00023136"/>
    </source>
</evidence>
<dbReference type="GO" id="GO:0004252">
    <property type="term" value="F:serine-type endopeptidase activity"/>
    <property type="evidence" value="ECO:0007669"/>
    <property type="project" value="InterPro"/>
</dbReference>
<evidence type="ECO:0000313" key="9">
    <source>
        <dbReference type="EMBL" id="TLS54247.1"/>
    </source>
</evidence>
<evidence type="ECO:0000256" key="2">
    <source>
        <dbReference type="ARBA" id="ARBA00009045"/>
    </source>
</evidence>
<evidence type="ECO:0000259" key="8">
    <source>
        <dbReference type="Pfam" id="PF01694"/>
    </source>
</evidence>
<reference evidence="9 10" key="1">
    <citation type="submission" date="2019-05" db="EMBL/GenBank/DDBJ databases">
        <authorList>
            <person name="Narsing Rao M.P."/>
            <person name="Li W.J."/>
        </authorList>
    </citation>
    <scope>NUCLEOTIDE SEQUENCE [LARGE SCALE GENOMIC DNA]</scope>
    <source>
        <strain evidence="9 10">SYSU_K30003</strain>
    </source>
</reference>
<keyword evidence="4" id="KW-0378">Hydrolase</keyword>
<dbReference type="Gene3D" id="1.20.1540.10">
    <property type="entry name" value="Rhomboid-like"/>
    <property type="match status" value="1"/>
</dbReference>
<evidence type="ECO:0000256" key="1">
    <source>
        <dbReference type="ARBA" id="ARBA00004141"/>
    </source>
</evidence>
<feature type="transmembrane region" description="Helical" evidence="7">
    <location>
        <begin position="129"/>
        <end position="148"/>
    </location>
</feature>
<dbReference type="RefSeq" id="WP_138192175.1">
    <property type="nucleotide sequence ID" value="NZ_VCIW01000001.1"/>
</dbReference>
<dbReference type="InterPro" id="IPR035952">
    <property type="entry name" value="Rhomboid-like_sf"/>
</dbReference>
<dbReference type="PANTHER" id="PTHR43731:SF14">
    <property type="entry name" value="PRESENILIN-ASSOCIATED RHOMBOID-LIKE PROTEIN, MITOCHONDRIAL"/>
    <property type="match status" value="1"/>
</dbReference>
<dbReference type="AlphaFoldDB" id="A0A5R9GCP5"/>
<comment type="subcellular location">
    <subcellularLocation>
        <location evidence="1">Membrane</location>
        <topology evidence="1">Multi-pass membrane protein</topology>
    </subcellularLocation>
</comment>
<dbReference type="EMBL" id="VCIW01000001">
    <property type="protein sequence ID" value="TLS54247.1"/>
    <property type="molecule type" value="Genomic_DNA"/>
</dbReference>
<dbReference type="Proteomes" id="UP000309676">
    <property type="component" value="Unassembled WGS sequence"/>
</dbReference>
<evidence type="ECO:0000256" key="4">
    <source>
        <dbReference type="ARBA" id="ARBA00022801"/>
    </source>
</evidence>
<name>A0A5R9GCP5_9BACL</name>
<feature type="transmembrane region" description="Helical" evidence="7">
    <location>
        <begin position="184"/>
        <end position="201"/>
    </location>
</feature>
<dbReference type="GO" id="GO:0016020">
    <property type="term" value="C:membrane"/>
    <property type="evidence" value="ECO:0007669"/>
    <property type="project" value="UniProtKB-SubCell"/>
</dbReference>
<feature type="transmembrane region" description="Helical" evidence="7">
    <location>
        <begin position="104"/>
        <end position="123"/>
    </location>
</feature>
<organism evidence="9 10">
    <name type="scientific">Paenibacillus antri</name>
    <dbReference type="NCBI Taxonomy" id="2582848"/>
    <lineage>
        <taxon>Bacteria</taxon>
        <taxon>Bacillati</taxon>
        <taxon>Bacillota</taxon>
        <taxon>Bacilli</taxon>
        <taxon>Bacillales</taxon>
        <taxon>Paenibacillaceae</taxon>
        <taxon>Paenibacillus</taxon>
    </lineage>
</organism>
<dbReference type="PANTHER" id="PTHR43731">
    <property type="entry name" value="RHOMBOID PROTEASE"/>
    <property type="match status" value="1"/>
</dbReference>
<feature type="transmembrane region" description="Helical" evidence="7">
    <location>
        <begin position="20"/>
        <end position="45"/>
    </location>
</feature>
<dbReference type="SUPFAM" id="SSF144091">
    <property type="entry name" value="Rhomboid-like"/>
    <property type="match status" value="1"/>
</dbReference>
<dbReference type="InterPro" id="IPR022764">
    <property type="entry name" value="Peptidase_S54_rhomboid_dom"/>
</dbReference>
<dbReference type="OrthoDB" id="9813074at2"/>
<evidence type="ECO:0000313" key="10">
    <source>
        <dbReference type="Proteomes" id="UP000309676"/>
    </source>
</evidence>
<comment type="similarity">
    <text evidence="2">Belongs to the peptidase S54 family.</text>
</comment>
<accession>A0A5R9GCP5</accession>
<feature type="transmembrane region" description="Helical" evidence="7">
    <location>
        <begin position="65"/>
        <end position="92"/>
    </location>
</feature>
<keyword evidence="5 7" id="KW-1133">Transmembrane helix</keyword>
<evidence type="ECO:0000256" key="5">
    <source>
        <dbReference type="ARBA" id="ARBA00022989"/>
    </source>
</evidence>